<evidence type="ECO:0000313" key="3">
    <source>
        <dbReference type="EMBL" id="RMW13467.1"/>
    </source>
</evidence>
<proteinExistence type="inferred from homology"/>
<name>A0A3M6I8L2_PSEAJ</name>
<dbReference type="Gene3D" id="3.40.190.290">
    <property type="match status" value="1"/>
</dbReference>
<dbReference type="PANTHER" id="PTHR30537">
    <property type="entry name" value="HTH-TYPE TRANSCRIPTIONAL REGULATOR"/>
    <property type="match status" value="1"/>
</dbReference>
<accession>A0A3M6I8L2</accession>
<dbReference type="GO" id="GO:0043565">
    <property type="term" value="F:sequence-specific DNA binding"/>
    <property type="evidence" value="ECO:0007669"/>
    <property type="project" value="TreeGrafter"/>
</dbReference>
<comment type="caution">
    <text evidence="3">The sequence shown here is derived from an EMBL/GenBank/DDBJ whole genome shotgun (WGS) entry which is preliminary data.</text>
</comment>
<dbReference type="InterPro" id="IPR005119">
    <property type="entry name" value="LysR_subst-bd"/>
</dbReference>
<evidence type="ECO:0000313" key="4">
    <source>
        <dbReference type="Proteomes" id="UP000271531"/>
    </source>
</evidence>
<reference evidence="3 4" key="1">
    <citation type="submission" date="2018-08" db="EMBL/GenBank/DDBJ databases">
        <title>Recombination of ecologically and evolutionarily significant loci maintains genetic cohesion in the Pseudomonas syringae species complex.</title>
        <authorList>
            <person name="Dillon M."/>
            <person name="Thakur S."/>
            <person name="Almeida R.N.D."/>
            <person name="Weir B.S."/>
            <person name="Guttman D.S."/>
        </authorList>
    </citation>
    <scope>NUCLEOTIDE SEQUENCE [LARGE SCALE GENOMIC DNA]</scope>
    <source>
        <strain evidence="3 4">ICMP 4525</strain>
    </source>
</reference>
<organism evidence="3 4">
    <name type="scientific">Pseudomonas amygdali pv. tabaci</name>
    <name type="common">Pseudomonas syringae pv. tabaci</name>
    <dbReference type="NCBI Taxonomy" id="322"/>
    <lineage>
        <taxon>Bacteria</taxon>
        <taxon>Pseudomonadati</taxon>
        <taxon>Pseudomonadota</taxon>
        <taxon>Gammaproteobacteria</taxon>
        <taxon>Pseudomonadales</taxon>
        <taxon>Pseudomonadaceae</taxon>
        <taxon>Pseudomonas</taxon>
        <taxon>Pseudomonas amygdali</taxon>
    </lineage>
</organism>
<dbReference type="AlphaFoldDB" id="A0A3M6I8L2"/>
<dbReference type="Pfam" id="PF03466">
    <property type="entry name" value="LysR_substrate"/>
    <property type="match status" value="1"/>
</dbReference>
<comment type="similarity">
    <text evidence="1">Belongs to the LysR transcriptional regulatory family.</text>
</comment>
<dbReference type="PANTHER" id="PTHR30537:SF5">
    <property type="entry name" value="HTH-TYPE TRANSCRIPTIONAL ACTIVATOR TTDR-RELATED"/>
    <property type="match status" value="1"/>
</dbReference>
<dbReference type="InterPro" id="IPR058163">
    <property type="entry name" value="LysR-type_TF_proteobact-type"/>
</dbReference>
<dbReference type="SUPFAM" id="SSF53850">
    <property type="entry name" value="Periplasmic binding protein-like II"/>
    <property type="match status" value="1"/>
</dbReference>
<dbReference type="GO" id="GO:0006351">
    <property type="term" value="P:DNA-templated transcription"/>
    <property type="evidence" value="ECO:0007669"/>
    <property type="project" value="TreeGrafter"/>
</dbReference>
<dbReference type="GO" id="GO:0003700">
    <property type="term" value="F:DNA-binding transcription factor activity"/>
    <property type="evidence" value="ECO:0007669"/>
    <property type="project" value="TreeGrafter"/>
</dbReference>
<feature type="domain" description="LysR substrate-binding" evidence="2">
    <location>
        <begin position="5"/>
        <end position="83"/>
    </location>
</feature>
<gene>
    <name evidence="3" type="ORF">ALP03_01385</name>
</gene>
<evidence type="ECO:0000259" key="2">
    <source>
        <dbReference type="Pfam" id="PF03466"/>
    </source>
</evidence>
<evidence type="ECO:0000256" key="1">
    <source>
        <dbReference type="ARBA" id="ARBA00009437"/>
    </source>
</evidence>
<sequence>MILNISGRMRANNGELLRDTAVAGLGITYLPTFIVGAALRDGSLVRVLDDLRPEPLTLSAVYPQHRQASRPVQAFIEFLRERLESGVELNEPPG</sequence>
<dbReference type="EMBL" id="RBVA01000016">
    <property type="protein sequence ID" value="RMW13467.1"/>
    <property type="molecule type" value="Genomic_DNA"/>
</dbReference>
<protein>
    <submittedName>
        <fullName evidence="3">LysR family transcriptional regulator</fullName>
    </submittedName>
</protein>
<dbReference type="Proteomes" id="UP000271531">
    <property type="component" value="Unassembled WGS sequence"/>
</dbReference>